<dbReference type="SUPFAM" id="SSF52540">
    <property type="entry name" value="P-loop containing nucleoside triphosphate hydrolases"/>
    <property type="match status" value="1"/>
</dbReference>
<dbReference type="NCBIfam" id="TIGR01189">
    <property type="entry name" value="ccmA"/>
    <property type="match status" value="1"/>
</dbReference>
<organism evidence="9 10">
    <name type="scientific">Sphaerotilus hippei</name>
    <dbReference type="NCBI Taxonomy" id="744406"/>
    <lineage>
        <taxon>Bacteria</taxon>
        <taxon>Pseudomonadati</taxon>
        <taxon>Pseudomonadota</taxon>
        <taxon>Betaproteobacteria</taxon>
        <taxon>Burkholderiales</taxon>
        <taxon>Sphaerotilaceae</taxon>
        <taxon>Sphaerotilus</taxon>
    </lineage>
</organism>
<dbReference type="AlphaFoldDB" id="A0A318GV84"/>
<dbReference type="Gene3D" id="3.40.50.300">
    <property type="entry name" value="P-loop containing nucleotide triphosphate hydrolases"/>
    <property type="match status" value="1"/>
</dbReference>
<dbReference type="InterPro" id="IPR027417">
    <property type="entry name" value="P-loop_NTPase"/>
</dbReference>
<keyword evidence="3" id="KW-0547">Nucleotide-binding</keyword>
<reference evidence="9 10" key="1">
    <citation type="submission" date="2018-05" db="EMBL/GenBank/DDBJ databases">
        <title>Genomic Encyclopedia of Type Strains, Phase IV (KMG-IV): sequencing the most valuable type-strain genomes for metagenomic binning, comparative biology and taxonomic classification.</title>
        <authorList>
            <person name="Goeker M."/>
        </authorList>
    </citation>
    <scope>NUCLEOTIDE SEQUENCE [LARGE SCALE GENOMIC DNA]</scope>
    <source>
        <strain evidence="9 10">DSM 566</strain>
    </source>
</reference>
<evidence type="ECO:0000256" key="7">
    <source>
        <dbReference type="ARBA" id="ARBA00023136"/>
    </source>
</evidence>
<dbReference type="InterPro" id="IPR003593">
    <property type="entry name" value="AAA+_ATPase"/>
</dbReference>
<dbReference type="OrthoDB" id="9800654at2"/>
<evidence type="ECO:0000256" key="2">
    <source>
        <dbReference type="ARBA" id="ARBA00022475"/>
    </source>
</evidence>
<dbReference type="GO" id="GO:0022857">
    <property type="term" value="F:transmembrane transporter activity"/>
    <property type="evidence" value="ECO:0007669"/>
    <property type="project" value="InterPro"/>
</dbReference>
<dbReference type="RefSeq" id="WP_110402082.1">
    <property type="nucleotide sequence ID" value="NZ_QJJS01000020.1"/>
</dbReference>
<evidence type="ECO:0000313" key="10">
    <source>
        <dbReference type="Proteomes" id="UP000247811"/>
    </source>
</evidence>
<evidence type="ECO:0000256" key="6">
    <source>
        <dbReference type="ARBA" id="ARBA00022967"/>
    </source>
</evidence>
<keyword evidence="4" id="KW-0201">Cytochrome c-type biogenesis</keyword>
<dbReference type="Proteomes" id="UP000247811">
    <property type="component" value="Unassembled WGS sequence"/>
</dbReference>
<evidence type="ECO:0000256" key="1">
    <source>
        <dbReference type="ARBA" id="ARBA00022448"/>
    </source>
</evidence>
<keyword evidence="6" id="KW-1278">Translocase</keyword>
<accession>A0A318GV84</accession>
<keyword evidence="10" id="KW-1185">Reference proteome</keyword>
<evidence type="ECO:0000313" key="9">
    <source>
        <dbReference type="EMBL" id="PXW93372.1"/>
    </source>
</evidence>
<dbReference type="Pfam" id="PF00005">
    <property type="entry name" value="ABC_tran"/>
    <property type="match status" value="1"/>
</dbReference>
<dbReference type="PANTHER" id="PTHR43499">
    <property type="entry name" value="ABC TRANSPORTER I FAMILY MEMBER 1"/>
    <property type="match status" value="1"/>
</dbReference>
<keyword evidence="5" id="KW-0067">ATP-binding</keyword>
<keyword evidence="1" id="KW-0813">Transport</keyword>
<dbReference type="SMART" id="SM00382">
    <property type="entry name" value="AAA"/>
    <property type="match status" value="1"/>
</dbReference>
<dbReference type="EMBL" id="QJJS01000020">
    <property type="protein sequence ID" value="PXW93372.1"/>
    <property type="molecule type" value="Genomic_DNA"/>
</dbReference>
<keyword evidence="7" id="KW-0472">Membrane</keyword>
<protein>
    <submittedName>
        <fullName evidence="9">Heme exporter protein A</fullName>
    </submittedName>
</protein>
<sequence length="211" mass="22475">MSATSPLLGTCQAVGERQGVRLWGPLDLTLGRGRAVHVQGANGSGKTTLLRTLAGLRRPAAGRIVHGGPTWFIGHATPLADELDARSNLRDLLDLHQAEVDAARIDAWLTRQGLPARRAVRQLSAGQRRRITLAPLWLAPRPLWLLDEPFDALDQSTCEALARWSAAHLAGGGAIVLSSHQSLPAGFPRCDVLRLGAAAPATRPAGQELTP</sequence>
<proteinExistence type="predicted"/>
<evidence type="ECO:0000256" key="5">
    <source>
        <dbReference type="ARBA" id="ARBA00022840"/>
    </source>
</evidence>
<dbReference type="InterPro" id="IPR005895">
    <property type="entry name" value="ABC_transptr_haem_export_CcmA"/>
</dbReference>
<evidence type="ECO:0000256" key="3">
    <source>
        <dbReference type="ARBA" id="ARBA00022741"/>
    </source>
</evidence>
<dbReference type="GO" id="GO:0005524">
    <property type="term" value="F:ATP binding"/>
    <property type="evidence" value="ECO:0007669"/>
    <property type="project" value="UniProtKB-KW"/>
</dbReference>
<name>A0A318GV84_9BURK</name>
<dbReference type="InterPro" id="IPR003439">
    <property type="entry name" value="ABC_transporter-like_ATP-bd"/>
</dbReference>
<comment type="caution">
    <text evidence="9">The sequence shown here is derived from an EMBL/GenBank/DDBJ whole genome shotgun (WGS) entry which is preliminary data.</text>
</comment>
<evidence type="ECO:0000256" key="4">
    <source>
        <dbReference type="ARBA" id="ARBA00022748"/>
    </source>
</evidence>
<dbReference type="GO" id="GO:0016887">
    <property type="term" value="F:ATP hydrolysis activity"/>
    <property type="evidence" value="ECO:0007669"/>
    <property type="project" value="InterPro"/>
</dbReference>
<evidence type="ECO:0000259" key="8">
    <source>
        <dbReference type="PROSITE" id="PS50893"/>
    </source>
</evidence>
<gene>
    <name evidence="9" type="ORF">C7444_12024</name>
</gene>
<dbReference type="PROSITE" id="PS50893">
    <property type="entry name" value="ABC_TRANSPORTER_2"/>
    <property type="match status" value="1"/>
</dbReference>
<dbReference type="GO" id="GO:0017004">
    <property type="term" value="P:cytochrome complex assembly"/>
    <property type="evidence" value="ECO:0007669"/>
    <property type="project" value="UniProtKB-KW"/>
</dbReference>
<dbReference type="PANTHER" id="PTHR43499:SF1">
    <property type="entry name" value="ABC TRANSPORTER I FAMILY MEMBER 1"/>
    <property type="match status" value="1"/>
</dbReference>
<feature type="domain" description="ABC transporter" evidence="8">
    <location>
        <begin position="8"/>
        <end position="209"/>
    </location>
</feature>
<keyword evidence="2" id="KW-1003">Cell membrane</keyword>